<dbReference type="AlphaFoldDB" id="A0A545U5M7"/>
<dbReference type="EMBL" id="VHSG01000005">
    <property type="protein sequence ID" value="TQV84769.1"/>
    <property type="molecule type" value="Genomic_DNA"/>
</dbReference>
<organism evidence="6 7">
    <name type="scientific">Exilibacterium tricleocarpae</name>
    <dbReference type="NCBI Taxonomy" id="2591008"/>
    <lineage>
        <taxon>Bacteria</taxon>
        <taxon>Pseudomonadati</taxon>
        <taxon>Pseudomonadota</taxon>
        <taxon>Gammaproteobacteria</taxon>
        <taxon>Cellvibrionales</taxon>
        <taxon>Cellvibrionaceae</taxon>
        <taxon>Exilibacterium</taxon>
    </lineage>
</organism>
<keyword evidence="2" id="KW-0548">Nucleotidyltransferase</keyword>
<dbReference type="InterPro" id="IPR058909">
    <property type="entry name" value="CD_NTase_C"/>
</dbReference>
<evidence type="ECO:0000256" key="1">
    <source>
        <dbReference type="ARBA" id="ARBA00022679"/>
    </source>
</evidence>
<name>A0A545U5M7_9GAMM</name>
<protein>
    <recommendedName>
        <fullName evidence="5">cGAS/DncV-like nucleotidyltransferase C-terminal helical domain-containing protein</fullName>
    </recommendedName>
</protein>
<evidence type="ECO:0000256" key="2">
    <source>
        <dbReference type="ARBA" id="ARBA00022695"/>
    </source>
</evidence>
<feature type="domain" description="cGAS/DncV-like nucleotidyltransferase C-terminal helical" evidence="5">
    <location>
        <begin position="22"/>
        <end position="129"/>
    </location>
</feature>
<gene>
    <name evidence="6" type="ORF">FKG94_04410</name>
</gene>
<dbReference type="OrthoDB" id="8264173at2"/>
<proteinExistence type="predicted"/>
<comment type="caution">
    <text evidence="6">The sequence shown here is derived from an EMBL/GenBank/DDBJ whole genome shotgun (WGS) entry which is preliminary data.</text>
</comment>
<evidence type="ECO:0000256" key="3">
    <source>
        <dbReference type="ARBA" id="ARBA00022741"/>
    </source>
</evidence>
<keyword evidence="4" id="KW-0051">Antiviral defense</keyword>
<keyword evidence="3" id="KW-0547">Nucleotide-binding</keyword>
<accession>A0A545U5M7</accession>
<evidence type="ECO:0000256" key="4">
    <source>
        <dbReference type="ARBA" id="ARBA00023118"/>
    </source>
</evidence>
<evidence type="ECO:0000259" key="5">
    <source>
        <dbReference type="Pfam" id="PF26305"/>
    </source>
</evidence>
<evidence type="ECO:0000313" key="6">
    <source>
        <dbReference type="EMBL" id="TQV84769.1"/>
    </source>
</evidence>
<dbReference type="Pfam" id="PF26305">
    <property type="entry name" value="CD_NTase_C"/>
    <property type="match status" value="1"/>
</dbReference>
<evidence type="ECO:0000313" key="7">
    <source>
        <dbReference type="Proteomes" id="UP000319732"/>
    </source>
</evidence>
<reference evidence="6 7" key="1">
    <citation type="submission" date="2019-06" db="EMBL/GenBank/DDBJ databases">
        <title>Whole genome sequence for Cellvibrionaceae sp. R142.</title>
        <authorList>
            <person name="Wang G."/>
        </authorList>
    </citation>
    <scope>NUCLEOTIDE SEQUENCE [LARGE SCALE GENOMIC DNA]</scope>
    <source>
        <strain evidence="6 7">R142</strain>
    </source>
</reference>
<keyword evidence="7" id="KW-1185">Reference proteome</keyword>
<dbReference type="Proteomes" id="UP000319732">
    <property type="component" value="Unassembled WGS sequence"/>
</dbReference>
<keyword evidence="1" id="KW-0808">Transferase</keyword>
<sequence>MSAQISDALQEIQQPLTDHSQKSKYRQVARIITHLRNELHQQHPQLAMPTSWMIECLVFNCPASDFNGDNWQDIVNAVLDRISDDMARDYGRECHYHQTDGTTPLFPNHDLYDETDAYHFCQRLSQYLEKDMG</sequence>
<dbReference type="RefSeq" id="WP_142902974.1">
    <property type="nucleotide sequence ID" value="NZ_ML660088.1"/>
</dbReference>